<dbReference type="PANTHER" id="PTHR12596:SF2">
    <property type="entry name" value="EXPORTIN-7 ISOFORM X1"/>
    <property type="match status" value="1"/>
</dbReference>
<dbReference type="GO" id="GO:0005737">
    <property type="term" value="C:cytoplasm"/>
    <property type="evidence" value="ECO:0007669"/>
    <property type="project" value="UniProtKB-SubCell"/>
</dbReference>
<keyword evidence="5" id="KW-0963">Cytoplasm</keyword>
<evidence type="ECO:0000256" key="3">
    <source>
        <dbReference type="ARBA" id="ARBA00009466"/>
    </source>
</evidence>
<evidence type="ECO:0000313" key="9">
    <source>
        <dbReference type="EMBL" id="CAF4743497.1"/>
    </source>
</evidence>
<dbReference type="GO" id="GO:0006611">
    <property type="term" value="P:protein export from nucleus"/>
    <property type="evidence" value="ECO:0007669"/>
    <property type="project" value="TreeGrafter"/>
</dbReference>
<dbReference type="EMBL" id="CAJOBH010126553">
    <property type="protein sequence ID" value="CAF4737315.1"/>
    <property type="molecule type" value="Genomic_DNA"/>
</dbReference>
<name>A0A8S3ALS0_9BILA</name>
<evidence type="ECO:0000256" key="4">
    <source>
        <dbReference type="ARBA" id="ARBA00022448"/>
    </source>
</evidence>
<protein>
    <submittedName>
        <fullName evidence="9">Uncharacterized protein</fullName>
    </submittedName>
</protein>
<evidence type="ECO:0000313" key="11">
    <source>
        <dbReference type="Proteomes" id="UP000681967"/>
    </source>
</evidence>
<dbReference type="EMBL" id="CAJOBJ010192672">
    <property type="protein sequence ID" value="CAF4959266.1"/>
    <property type="molecule type" value="Genomic_DNA"/>
</dbReference>
<proteinExistence type="inferred from homology"/>
<dbReference type="Proteomes" id="UP000681967">
    <property type="component" value="Unassembled WGS sequence"/>
</dbReference>
<comment type="subcellular location">
    <subcellularLocation>
        <location evidence="2">Cytoplasm</location>
    </subcellularLocation>
    <subcellularLocation>
        <location evidence="1">Nucleus</location>
    </subcellularLocation>
</comment>
<evidence type="ECO:0000256" key="5">
    <source>
        <dbReference type="ARBA" id="ARBA00022490"/>
    </source>
</evidence>
<keyword evidence="7" id="KW-0539">Nucleus</keyword>
<comment type="caution">
    <text evidence="9">The sequence shown here is derived from an EMBL/GenBank/DDBJ whole genome shotgun (WGS) entry which is preliminary data.</text>
</comment>
<evidence type="ECO:0000256" key="7">
    <source>
        <dbReference type="ARBA" id="ARBA00023242"/>
    </source>
</evidence>
<dbReference type="PANTHER" id="PTHR12596">
    <property type="entry name" value="EXPORTIN 4,7-RELATED"/>
    <property type="match status" value="1"/>
</dbReference>
<sequence length="65" mass="7469">PTMASLDEIQSLIIGIVRDLRGLCSAFVSKQAYASLFDWLYPSYLPLFLKALYVFYDRSDVYNPL</sequence>
<feature type="non-terminal residue" evidence="9">
    <location>
        <position position="1"/>
    </location>
</feature>
<keyword evidence="6" id="KW-0653">Protein transport</keyword>
<dbReference type="EMBL" id="CAJOBH010127970">
    <property type="protein sequence ID" value="CAF4743497.1"/>
    <property type="molecule type" value="Genomic_DNA"/>
</dbReference>
<dbReference type="GO" id="GO:0005643">
    <property type="term" value="C:nuclear pore"/>
    <property type="evidence" value="ECO:0007669"/>
    <property type="project" value="TreeGrafter"/>
</dbReference>
<evidence type="ECO:0000256" key="6">
    <source>
        <dbReference type="ARBA" id="ARBA00022927"/>
    </source>
</evidence>
<dbReference type="AlphaFoldDB" id="A0A8S3ALS0"/>
<accession>A0A8S3ALS0</accession>
<organism evidence="9 11">
    <name type="scientific">Rotaria magnacalcarata</name>
    <dbReference type="NCBI Taxonomy" id="392030"/>
    <lineage>
        <taxon>Eukaryota</taxon>
        <taxon>Metazoa</taxon>
        <taxon>Spiralia</taxon>
        <taxon>Gnathifera</taxon>
        <taxon>Rotifera</taxon>
        <taxon>Eurotatoria</taxon>
        <taxon>Bdelloidea</taxon>
        <taxon>Philodinida</taxon>
        <taxon>Philodinidae</taxon>
        <taxon>Rotaria</taxon>
    </lineage>
</organism>
<evidence type="ECO:0000313" key="10">
    <source>
        <dbReference type="EMBL" id="CAF4959266.1"/>
    </source>
</evidence>
<comment type="similarity">
    <text evidence="3">Belongs to the exportin family.</text>
</comment>
<evidence type="ECO:0000256" key="1">
    <source>
        <dbReference type="ARBA" id="ARBA00004123"/>
    </source>
</evidence>
<dbReference type="InterPro" id="IPR044189">
    <property type="entry name" value="XPO4/7-like"/>
</dbReference>
<dbReference type="GO" id="GO:0005049">
    <property type="term" value="F:nuclear export signal receptor activity"/>
    <property type="evidence" value="ECO:0007669"/>
    <property type="project" value="InterPro"/>
</dbReference>
<feature type="non-terminal residue" evidence="9">
    <location>
        <position position="65"/>
    </location>
</feature>
<evidence type="ECO:0000313" key="8">
    <source>
        <dbReference type="EMBL" id="CAF4737315.1"/>
    </source>
</evidence>
<dbReference type="Proteomes" id="UP000681720">
    <property type="component" value="Unassembled WGS sequence"/>
</dbReference>
<keyword evidence="4" id="KW-0813">Transport</keyword>
<evidence type="ECO:0000256" key="2">
    <source>
        <dbReference type="ARBA" id="ARBA00004496"/>
    </source>
</evidence>
<gene>
    <name evidence="8" type="ORF">BYL167_LOCUS45533</name>
    <name evidence="9" type="ORF">BYL167_LOCUS45796</name>
    <name evidence="10" type="ORF">GIL414_LOCUS54756</name>
</gene>
<reference evidence="9" key="1">
    <citation type="submission" date="2021-02" db="EMBL/GenBank/DDBJ databases">
        <authorList>
            <person name="Nowell W R."/>
        </authorList>
    </citation>
    <scope>NUCLEOTIDE SEQUENCE</scope>
</reference>